<reference evidence="4 5" key="1">
    <citation type="submission" date="2010-12" db="EMBL/GenBank/DDBJ databases">
        <authorList>
            <person name="Muzny D."/>
            <person name="Qin X."/>
            <person name="Deng J."/>
            <person name="Jiang H."/>
            <person name="Liu Y."/>
            <person name="Qu J."/>
            <person name="Song X.-Z."/>
            <person name="Zhang L."/>
            <person name="Thornton R."/>
            <person name="Coyle M."/>
            <person name="Francisco L."/>
            <person name="Jackson L."/>
            <person name="Javaid M."/>
            <person name="Korchina V."/>
            <person name="Kovar C."/>
            <person name="Mata R."/>
            <person name="Mathew T."/>
            <person name="Ngo R."/>
            <person name="Nguyen L."/>
            <person name="Nguyen N."/>
            <person name="Okwuonu G."/>
            <person name="Ongeri F."/>
            <person name="Pham C."/>
            <person name="Simmons D."/>
            <person name="Wilczek-Boney K."/>
            <person name="Hale W."/>
            <person name="Jakkamsetti A."/>
            <person name="Pham P."/>
            <person name="Ruth R."/>
            <person name="San Lucas F."/>
            <person name="Warren J."/>
            <person name="Zhang J."/>
            <person name="Zhao Z."/>
            <person name="Zhou C."/>
            <person name="Zhu D."/>
            <person name="Lee S."/>
            <person name="Bess C."/>
            <person name="Blankenburg K."/>
            <person name="Forbes L."/>
            <person name="Fu Q."/>
            <person name="Gubbala S."/>
            <person name="Hirani K."/>
            <person name="Jayaseelan J.C."/>
            <person name="Lara F."/>
            <person name="Munidasa M."/>
            <person name="Palculict T."/>
            <person name="Patil S."/>
            <person name="Pu L.-L."/>
            <person name="Saada N."/>
            <person name="Tang L."/>
            <person name="Weissenberger G."/>
            <person name="Zhu Y."/>
            <person name="Hemphill L."/>
            <person name="Shang Y."/>
            <person name="Youmans B."/>
            <person name="Ayvaz T."/>
            <person name="Ross M."/>
            <person name="Santibanez J."/>
            <person name="Aqrawi P."/>
            <person name="Gross S."/>
            <person name="Joshi V."/>
            <person name="Fowler G."/>
            <person name="Nazareth L."/>
            <person name="Reid J."/>
            <person name="Worley K."/>
            <person name="Petrosino J."/>
            <person name="Highlander S."/>
            <person name="Gibbs R."/>
        </authorList>
    </citation>
    <scope>NUCLEOTIDE SEQUENCE [LARGE SCALE GENOMIC DNA]</scope>
    <source>
        <strain evidence="4 5">ATCC 23263</strain>
    </source>
</reference>
<name>E6MI38_9FIRM</name>
<evidence type="ECO:0000256" key="1">
    <source>
        <dbReference type="ARBA" id="ARBA00022679"/>
    </source>
</evidence>
<dbReference type="InterPro" id="IPR016181">
    <property type="entry name" value="Acyl_CoA_acyltransferase"/>
</dbReference>
<dbReference type="RefSeq" id="WP_006598993.1">
    <property type="nucleotide sequence ID" value="NZ_GL622359.1"/>
</dbReference>
<dbReference type="Gene3D" id="3.40.630.30">
    <property type="match status" value="1"/>
</dbReference>
<keyword evidence="2" id="KW-0012">Acyltransferase</keyword>
<dbReference type="eggNOG" id="COG1247">
    <property type="taxonomic scope" value="Bacteria"/>
</dbReference>
<organism evidence="4 5">
    <name type="scientific">Pseudoramibacter alactolyticus ATCC 23263</name>
    <dbReference type="NCBI Taxonomy" id="887929"/>
    <lineage>
        <taxon>Bacteria</taxon>
        <taxon>Bacillati</taxon>
        <taxon>Bacillota</taxon>
        <taxon>Clostridia</taxon>
        <taxon>Eubacteriales</taxon>
        <taxon>Eubacteriaceae</taxon>
        <taxon>Pseudoramibacter</taxon>
    </lineage>
</organism>
<evidence type="ECO:0000259" key="3">
    <source>
        <dbReference type="PROSITE" id="PS51186"/>
    </source>
</evidence>
<dbReference type="AlphaFoldDB" id="E6MI38"/>
<dbReference type="SUPFAM" id="SSF55729">
    <property type="entry name" value="Acyl-CoA N-acyltransferases (Nat)"/>
    <property type="match status" value="1"/>
</dbReference>
<dbReference type="InterPro" id="IPR000182">
    <property type="entry name" value="GNAT_dom"/>
</dbReference>
<feature type="domain" description="N-acetyltransferase" evidence="3">
    <location>
        <begin position="10"/>
        <end position="172"/>
    </location>
</feature>
<sequence>MKGQRENTKVRVRLFEEKDEQRILDILNMAIADRRVTALLTPVTRKKRVPWFAEHRTERHPIFVAEVDGRVVSWMAVTAYRSGREGFSKACELSYYLDKAYQHQGIGTVLMDRVITRCRTLGYRHLMLIIFEDNLPSLSLARKFGFEPWGLFPGIVEIDGHTKDCFQMGRAI</sequence>
<evidence type="ECO:0000313" key="4">
    <source>
        <dbReference type="EMBL" id="EFV01190.1"/>
    </source>
</evidence>
<dbReference type="Pfam" id="PF00583">
    <property type="entry name" value="Acetyltransf_1"/>
    <property type="match status" value="1"/>
</dbReference>
<dbReference type="STRING" id="887929.HMP0721_1571"/>
<dbReference type="EMBL" id="AEQN01000022">
    <property type="protein sequence ID" value="EFV01190.1"/>
    <property type="molecule type" value="Genomic_DNA"/>
</dbReference>
<dbReference type="PROSITE" id="PS51186">
    <property type="entry name" value="GNAT"/>
    <property type="match status" value="1"/>
</dbReference>
<comment type="caution">
    <text evidence="4">The sequence shown here is derived from an EMBL/GenBank/DDBJ whole genome shotgun (WGS) entry which is preliminary data.</text>
</comment>
<evidence type="ECO:0000313" key="5">
    <source>
        <dbReference type="Proteomes" id="UP000004754"/>
    </source>
</evidence>
<dbReference type="HOGENOM" id="CLU_013985_4_3_9"/>
<keyword evidence="5" id="KW-1185">Reference proteome</keyword>
<dbReference type="PANTHER" id="PTHR43072:SF23">
    <property type="entry name" value="UPF0039 PROTEIN C11D3.02C"/>
    <property type="match status" value="1"/>
</dbReference>
<keyword evidence="1 4" id="KW-0808">Transferase</keyword>
<dbReference type="PANTHER" id="PTHR43072">
    <property type="entry name" value="N-ACETYLTRANSFERASE"/>
    <property type="match status" value="1"/>
</dbReference>
<evidence type="ECO:0000256" key="2">
    <source>
        <dbReference type="ARBA" id="ARBA00023315"/>
    </source>
</evidence>
<gene>
    <name evidence="4" type="ORF">HMP0721_1571</name>
</gene>
<protein>
    <submittedName>
        <fullName evidence="4">Acetyltransferase, GNAT family</fullName>
    </submittedName>
</protein>
<dbReference type="CDD" id="cd04301">
    <property type="entry name" value="NAT_SF"/>
    <property type="match status" value="1"/>
</dbReference>
<dbReference type="Proteomes" id="UP000004754">
    <property type="component" value="Unassembled WGS sequence"/>
</dbReference>
<dbReference type="GO" id="GO:0016747">
    <property type="term" value="F:acyltransferase activity, transferring groups other than amino-acyl groups"/>
    <property type="evidence" value="ECO:0007669"/>
    <property type="project" value="InterPro"/>
</dbReference>
<proteinExistence type="predicted"/>
<accession>E6MI38</accession>